<keyword evidence="3" id="KW-1003">Cell membrane</keyword>
<dbReference type="EMBL" id="FXAN01000067">
    <property type="protein sequence ID" value="SMG01110.1"/>
    <property type="molecule type" value="Genomic_DNA"/>
</dbReference>
<evidence type="ECO:0000256" key="2">
    <source>
        <dbReference type="ARBA" id="ARBA00006679"/>
    </source>
</evidence>
<dbReference type="Proteomes" id="UP000198460">
    <property type="component" value="Unassembled WGS sequence"/>
</dbReference>
<evidence type="ECO:0000256" key="6">
    <source>
        <dbReference type="ARBA" id="ARBA00023136"/>
    </source>
</evidence>
<dbReference type="PANTHER" id="PTHR33452">
    <property type="entry name" value="OXIDOREDUCTASE CATD-RELATED"/>
    <property type="match status" value="1"/>
</dbReference>
<dbReference type="InterPro" id="IPR032808">
    <property type="entry name" value="DoxX"/>
</dbReference>
<evidence type="ECO:0000256" key="4">
    <source>
        <dbReference type="ARBA" id="ARBA00022692"/>
    </source>
</evidence>
<dbReference type="InterPro" id="IPR051907">
    <property type="entry name" value="DoxX-like_oxidoreductase"/>
</dbReference>
<dbReference type="RefSeq" id="WP_059520712.1">
    <property type="nucleotide sequence ID" value="NZ_CP013449.1"/>
</dbReference>
<keyword evidence="4 7" id="KW-0812">Transmembrane</keyword>
<gene>
    <name evidence="9" type="ORF">BSIN_4142</name>
    <name evidence="8" type="ORF">WS67_02690</name>
</gene>
<evidence type="ECO:0000313" key="8">
    <source>
        <dbReference type="EMBL" id="KVE23279.1"/>
    </source>
</evidence>
<evidence type="ECO:0000313" key="10">
    <source>
        <dbReference type="Proteomes" id="UP000062788"/>
    </source>
</evidence>
<keyword evidence="5 7" id="KW-1133">Transmembrane helix</keyword>
<name>A0A103DV21_9BURK</name>
<feature type="transmembrane region" description="Helical" evidence="7">
    <location>
        <begin position="46"/>
        <end position="67"/>
    </location>
</feature>
<feature type="transmembrane region" description="Helical" evidence="7">
    <location>
        <begin position="113"/>
        <end position="131"/>
    </location>
</feature>
<accession>A0A103DV21</accession>
<dbReference type="OrthoDB" id="9792760at2"/>
<dbReference type="GO" id="GO:0005886">
    <property type="term" value="C:plasma membrane"/>
    <property type="evidence" value="ECO:0007669"/>
    <property type="project" value="UniProtKB-SubCell"/>
</dbReference>
<protein>
    <submittedName>
        <fullName evidence="9">Putative membrane protein</fullName>
    </submittedName>
    <submittedName>
        <fullName evidence="8">Quinol oxidase</fullName>
    </submittedName>
</protein>
<evidence type="ECO:0000256" key="1">
    <source>
        <dbReference type="ARBA" id="ARBA00004651"/>
    </source>
</evidence>
<dbReference type="EMBL" id="LOWA01000060">
    <property type="protein sequence ID" value="KVE23279.1"/>
    <property type="molecule type" value="Genomic_DNA"/>
</dbReference>
<comment type="subcellular location">
    <subcellularLocation>
        <location evidence="1">Cell membrane</location>
        <topology evidence="1">Multi-pass membrane protein</topology>
    </subcellularLocation>
</comment>
<dbReference type="Proteomes" id="UP000062788">
    <property type="component" value="Unassembled WGS sequence"/>
</dbReference>
<reference evidence="8 10" key="1">
    <citation type="submission" date="2015-11" db="EMBL/GenBank/DDBJ databases">
        <title>Expanding the genomic diversity of Burkholderia species for the development of highly accurate diagnostics.</title>
        <authorList>
            <person name="Sahl J."/>
            <person name="Keim P."/>
            <person name="Wagner D."/>
        </authorList>
    </citation>
    <scope>NUCLEOTIDE SEQUENCE [LARGE SCALE GENOMIC DNA]</scope>
    <source>
        <strain evidence="8 10">TSV85</strain>
    </source>
</reference>
<organism evidence="8 10">
    <name type="scientific">Burkholderia singularis</name>
    <dbReference type="NCBI Taxonomy" id="1503053"/>
    <lineage>
        <taxon>Bacteria</taxon>
        <taxon>Pseudomonadati</taxon>
        <taxon>Pseudomonadota</taxon>
        <taxon>Betaproteobacteria</taxon>
        <taxon>Burkholderiales</taxon>
        <taxon>Burkholderiaceae</taxon>
        <taxon>Burkholderia</taxon>
        <taxon>pseudomallei group</taxon>
    </lineage>
</organism>
<dbReference type="AlphaFoldDB" id="A0A103DV21"/>
<evidence type="ECO:0000256" key="3">
    <source>
        <dbReference type="ARBA" id="ARBA00022475"/>
    </source>
</evidence>
<keyword evidence="10" id="KW-1185">Reference proteome</keyword>
<keyword evidence="6 7" id="KW-0472">Membrane</keyword>
<dbReference type="PANTHER" id="PTHR33452:SF1">
    <property type="entry name" value="INNER MEMBRANE PROTEIN YPHA-RELATED"/>
    <property type="match status" value="1"/>
</dbReference>
<evidence type="ECO:0000313" key="11">
    <source>
        <dbReference type="Proteomes" id="UP000198460"/>
    </source>
</evidence>
<evidence type="ECO:0000256" key="5">
    <source>
        <dbReference type="ARBA" id="ARBA00022989"/>
    </source>
</evidence>
<reference evidence="9 11" key="2">
    <citation type="submission" date="2017-04" db="EMBL/GenBank/DDBJ databases">
        <authorList>
            <person name="Afonso C.L."/>
            <person name="Miller P.J."/>
            <person name="Scott M.A."/>
            <person name="Spackman E."/>
            <person name="Goraichik I."/>
            <person name="Dimitrov K.M."/>
            <person name="Suarez D.L."/>
            <person name="Swayne D.E."/>
        </authorList>
    </citation>
    <scope>NUCLEOTIDE SEQUENCE [LARGE SCALE GENOMIC DNA]</scope>
    <source>
        <strain evidence="9">LMG 28154</strain>
    </source>
</reference>
<feature type="transmembrane region" description="Helical" evidence="7">
    <location>
        <begin position="7"/>
        <end position="26"/>
    </location>
</feature>
<comment type="similarity">
    <text evidence="2">Belongs to the DoxX family.</text>
</comment>
<evidence type="ECO:0000313" key="9">
    <source>
        <dbReference type="EMBL" id="SMG01110.1"/>
    </source>
</evidence>
<sequence length="145" mass="15424">MTRSVDSGIIFVARLLLALLFLWGGATKLLGYGEFAGYLRGLGVPYGQIVAPAVVALEGLSGLLLVVGYKVKPLALVLAFYTIATALVAHNFWDATDPVLQHDMVIHFWKNVAIAGGFLLLFVTGAGGASIDGLRRPSSPYGHLR</sequence>
<proteinExistence type="inferred from homology"/>
<dbReference type="Pfam" id="PF07681">
    <property type="entry name" value="DoxX"/>
    <property type="match status" value="1"/>
</dbReference>
<feature type="transmembrane region" description="Helical" evidence="7">
    <location>
        <begin position="74"/>
        <end position="93"/>
    </location>
</feature>
<evidence type="ECO:0000256" key="7">
    <source>
        <dbReference type="SAM" id="Phobius"/>
    </source>
</evidence>